<protein>
    <submittedName>
        <fullName evidence="1">Uncharacterized protein</fullName>
    </submittedName>
</protein>
<keyword evidence="2" id="KW-1185">Reference proteome</keyword>
<reference evidence="1 2" key="1">
    <citation type="submission" date="2024-01" db="EMBL/GenBank/DDBJ databases">
        <title>The genomes of 5 underutilized Papilionoideae crops provide insights into root nodulation and disease resistanc.</title>
        <authorList>
            <person name="Jiang F."/>
        </authorList>
    </citation>
    <scope>NUCLEOTIDE SEQUENCE [LARGE SCALE GENOMIC DNA]</scope>
    <source>
        <strain evidence="1">JINMINGXINNONG_FW02</strain>
        <tissue evidence="1">Leaves</tissue>
    </source>
</reference>
<accession>A0AAN9MG08</accession>
<proteinExistence type="predicted"/>
<organism evidence="1 2">
    <name type="scientific">Phaseolus coccineus</name>
    <name type="common">Scarlet runner bean</name>
    <name type="synonym">Phaseolus multiflorus</name>
    <dbReference type="NCBI Taxonomy" id="3886"/>
    <lineage>
        <taxon>Eukaryota</taxon>
        <taxon>Viridiplantae</taxon>
        <taxon>Streptophyta</taxon>
        <taxon>Embryophyta</taxon>
        <taxon>Tracheophyta</taxon>
        <taxon>Spermatophyta</taxon>
        <taxon>Magnoliopsida</taxon>
        <taxon>eudicotyledons</taxon>
        <taxon>Gunneridae</taxon>
        <taxon>Pentapetalae</taxon>
        <taxon>rosids</taxon>
        <taxon>fabids</taxon>
        <taxon>Fabales</taxon>
        <taxon>Fabaceae</taxon>
        <taxon>Papilionoideae</taxon>
        <taxon>50 kb inversion clade</taxon>
        <taxon>NPAAA clade</taxon>
        <taxon>indigoferoid/millettioid clade</taxon>
        <taxon>Phaseoleae</taxon>
        <taxon>Phaseolus</taxon>
    </lineage>
</organism>
<dbReference type="EMBL" id="JAYMYR010000007">
    <property type="protein sequence ID" value="KAK7353757.1"/>
    <property type="molecule type" value="Genomic_DNA"/>
</dbReference>
<evidence type="ECO:0000313" key="1">
    <source>
        <dbReference type="EMBL" id="KAK7353757.1"/>
    </source>
</evidence>
<gene>
    <name evidence="1" type="ORF">VNO80_19209</name>
</gene>
<name>A0AAN9MG08_PHACN</name>
<dbReference type="Proteomes" id="UP001374584">
    <property type="component" value="Unassembled WGS sequence"/>
</dbReference>
<sequence>MGKSKYVDVYGRSLSVRLRDGLLFVISLCLSCVHKVLEKSKVLQALSIVKGIGGWSFKIDCDGVLGVEDKDAMILSEKVYGWDMLVGVSKDGSGFAGRKEEEKRVSVSESKRVVRPAGKFGIKF</sequence>
<dbReference type="AlphaFoldDB" id="A0AAN9MG08"/>
<comment type="caution">
    <text evidence="1">The sequence shown here is derived from an EMBL/GenBank/DDBJ whole genome shotgun (WGS) entry which is preliminary data.</text>
</comment>
<evidence type="ECO:0000313" key="2">
    <source>
        <dbReference type="Proteomes" id="UP001374584"/>
    </source>
</evidence>